<accession>A0AAV1PGZ3</accession>
<organism evidence="1 2">
    <name type="scientific">Scomber scombrus</name>
    <name type="common">Atlantic mackerel</name>
    <name type="synonym">Scomber vernalis</name>
    <dbReference type="NCBI Taxonomy" id="13677"/>
    <lineage>
        <taxon>Eukaryota</taxon>
        <taxon>Metazoa</taxon>
        <taxon>Chordata</taxon>
        <taxon>Craniata</taxon>
        <taxon>Vertebrata</taxon>
        <taxon>Euteleostomi</taxon>
        <taxon>Actinopterygii</taxon>
        <taxon>Neopterygii</taxon>
        <taxon>Teleostei</taxon>
        <taxon>Neoteleostei</taxon>
        <taxon>Acanthomorphata</taxon>
        <taxon>Pelagiaria</taxon>
        <taxon>Scombriformes</taxon>
        <taxon>Scombridae</taxon>
        <taxon>Scomber</taxon>
    </lineage>
</organism>
<keyword evidence="2" id="KW-1185">Reference proteome</keyword>
<protein>
    <submittedName>
        <fullName evidence="1">Uncharacterized protein</fullName>
    </submittedName>
</protein>
<name>A0AAV1PGZ3_SCOSC</name>
<evidence type="ECO:0000313" key="1">
    <source>
        <dbReference type="EMBL" id="CAK6970668.1"/>
    </source>
</evidence>
<proteinExistence type="predicted"/>
<dbReference type="Proteomes" id="UP001314229">
    <property type="component" value="Unassembled WGS sequence"/>
</dbReference>
<dbReference type="AlphaFoldDB" id="A0AAV1PGZ3"/>
<sequence length="119" mass="13418">MPAVLLHRRIPGCGGPHSLLRGCLRSLQLLGFLGLHRTHFNLRQPCVLDLLVSGKPRVGGRAPPRMRLLHFAEQINLSDNWSWEAKLKPQVIILSIYGISLVKDDCIFCFVTRRDIAVI</sequence>
<comment type="caution">
    <text evidence="1">The sequence shown here is derived from an EMBL/GenBank/DDBJ whole genome shotgun (WGS) entry which is preliminary data.</text>
</comment>
<dbReference type="EMBL" id="CAWUFR010000161">
    <property type="protein sequence ID" value="CAK6970668.1"/>
    <property type="molecule type" value="Genomic_DNA"/>
</dbReference>
<reference evidence="1 2" key="1">
    <citation type="submission" date="2024-01" db="EMBL/GenBank/DDBJ databases">
        <authorList>
            <person name="Alioto T."/>
            <person name="Alioto T."/>
            <person name="Gomez Garrido J."/>
        </authorList>
    </citation>
    <scope>NUCLEOTIDE SEQUENCE [LARGE SCALE GENOMIC DNA]</scope>
</reference>
<gene>
    <name evidence="1" type="ORF">FSCOSCO3_A009490</name>
</gene>
<evidence type="ECO:0000313" key="2">
    <source>
        <dbReference type="Proteomes" id="UP001314229"/>
    </source>
</evidence>